<keyword evidence="2" id="KW-1185">Reference proteome</keyword>
<gene>
    <name evidence="1" type="ORF">DS745_21960</name>
</gene>
<evidence type="ECO:0000313" key="2">
    <source>
        <dbReference type="Proteomes" id="UP000290649"/>
    </source>
</evidence>
<dbReference type="PANTHER" id="PTHR32097:SF18">
    <property type="entry name" value="RING-TYPE DOMAIN-CONTAINING PROTEIN"/>
    <property type="match status" value="1"/>
</dbReference>
<dbReference type="PANTHER" id="PTHR32097">
    <property type="entry name" value="CAMP-BINDING PROTEIN 1-RELATED"/>
    <property type="match status" value="1"/>
</dbReference>
<dbReference type="EMBL" id="QOUX01000047">
    <property type="protein sequence ID" value="RXI96746.1"/>
    <property type="molecule type" value="Genomic_DNA"/>
</dbReference>
<proteinExistence type="predicted"/>
<dbReference type="InterPro" id="IPR051324">
    <property type="entry name" value="Stress/Tellurium_Resist"/>
</dbReference>
<sequence length="689" mass="78647">MNMQSIMVRRNKVVVEQGQSSLSEVLLATATKNLEALGFMFSPELLTELRTMEDSQFISFYTKLIPILKNAVGAHVEYKPMYPNFPTSVMEAEEAELYLNAIIHYYTNLLPFEEKRERFPLFEKTNLRMLQLASIKDFYQIIRGLISAKTSLSATDQAEVLWSIRNSSDVSTVLPEEIPMKETIAFVVATLLTEGKMNVNEISHYFKTATDVLRLAVALSEGDVSLAGTTKFKKFKRSERRFLLTLLDRMKNPTEDMLKYKGQWIRLGEILHPGEYKNNFQNAYQAFTIIRNNETFPTFSSKVEKALADSNLEEAVRLLSKRPGELARRLDHLLRLSDLPEVVINPFREVASEVSTAVLLQVKTHFQTRNSDQPIRVIFPKGNVAKAVGIENQLPVIPENICLAIVDICEKVLIERFSQLPPLGKVYIEPSLKNMNVPFSQRSASKTLKTLVRGSKFEIPEGNTIRFFTWWKQGANERIDVDLSAMLFDENFLFVDHISYTNLTSTKFRAWHSGDIVDAPNGAAEFIDIDIPSFTQNGGRYIMMQLYTYTEQFYCDMPECFAGWMMRKHPGTGEIFEPRTVENKVDIAAKSRIAIPVILDLVERKVIWCDLSLTNHPQFYNNVEGNLPSTTLMLMSMTSLVKPNLYELFRIHGEARGTLVNEIDDADTIFAMDQGITPFDLEKIMSEFL</sequence>
<dbReference type="InterPro" id="IPR003325">
    <property type="entry name" value="TerD"/>
</dbReference>
<organism evidence="1 2">
    <name type="scientific">Anaerobacillus alkaliphilus</name>
    <dbReference type="NCBI Taxonomy" id="1548597"/>
    <lineage>
        <taxon>Bacteria</taxon>
        <taxon>Bacillati</taxon>
        <taxon>Bacillota</taxon>
        <taxon>Bacilli</taxon>
        <taxon>Bacillales</taxon>
        <taxon>Bacillaceae</taxon>
        <taxon>Anaerobacillus</taxon>
    </lineage>
</organism>
<comment type="caution">
    <text evidence="1">The sequence shown here is derived from an EMBL/GenBank/DDBJ whole genome shotgun (WGS) entry which is preliminary data.</text>
</comment>
<evidence type="ECO:0000313" key="1">
    <source>
        <dbReference type="EMBL" id="RXI96746.1"/>
    </source>
</evidence>
<accession>A0A4Q0VNX9</accession>
<protein>
    <submittedName>
        <fullName evidence="1">Cytoplasmic protein</fullName>
    </submittedName>
</protein>
<dbReference type="AlphaFoldDB" id="A0A4Q0VNX9"/>
<name>A0A4Q0VNX9_9BACI</name>
<dbReference type="CDD" id="cd06974">
    <property type="entry name" value="TerD_like"/>
    <property type="match status" value="1"/>
</dbReference>
<reference evidence="1 2" key="1">
    <citation type="journal article" date="2019" name="Int. J. Syst. Evol. Microbiol.">
        <title>Anaerobacillus alkaliphilus sp. nov., a novel alkaliphilic and moderately halophilic bacterium.</title>
        <authorList>
            <person name="Borsodi A.K."/>
            <person name="Aszalos J.M."/>
            <person name="Bihari P."/>
            <person name="Nagy I."/>
            <person name="Schumann P."/>
            <person name="Sproer C."/>
            <person name="Kovacs A.L."/>
            <person name="Boka K."/>
            <person name="Dobosy P."/>
            <person name="Ovari M."/>
            <person name="Szili-Kovacs T."/>
            <person name="Toth E."/>
        </authorList>
    </citation>
    <scope>NUCLEOTIDE SEQUENCE [LARGE SCALE GENOMIC DNA]</scope>
    <source>
        <strain evidence="1 2">B16-10</strain>
    </source>
</reference>
<dbReference type="Gene3D" id="2.60.60.30">
    <property type="entry name" value="sav2460 like domains"/>
    <property type="match status" value="1"/>
</dbReference>
<dbReference type="Proteomes" id="UP000290649">
    <property type="component" value="Unassembled WGS sequence"/>
</dbReference>
<dbReference type="OrthoDB" id="415622at2"/>